<dbReference type="EMBL" id="CM017327">
    <property type="protein sequence ID" value="KAE8098828.1"/>
    <property type="molecule type" value="Genomic_DNA"/>
</dbReference>
<sequence length="56" mass="6735">MYTDGEVKTERRELWTEKWRGKNSSETERRRGEDDSKIKSRQGEDSSETERPEAMR</sequence>
<name>A0A5N6RHN7_9ROSI</name>
<proteinExistence type="predicted"/>
<accession>A0A5N6RHN7</accession>
<dbReference type="AlphaFoldDB" id="A0A5N6RHN7"/>
<evidence type="ECO:0000313" key="3">
    <source>
        <dbReference type="Proteomes" id="UP000327013"/>
    </source>
</evidence>
<organism evidence="2 3">
    <name type="scientific">Carpinus fangiana</name>
    <dbReference type="NCBI Taxonomy" id="176857"/>
    <lineage>
        <taxon>Eukaryota</taxon>
        <taxon>Viridiplantae</taxon>
        <taxon>Streptophyta</taxon>
        <taxon>Embryophyta</taxon>
        <taxon>Tracheophyta</taxon>
        <taxon>Spermatophyta</taxon>
        <taxon>Magnoliopsida</taxon>
        <taxon>eudicotyledons</taxon>
        <taxon>Gunneridae</taxon>
        <taxon>Pentapetalae</taxon>
        <taxon>rosids</taxon>
        <taxon>fabids</taxon>
        <taxon>Fagales</taxon>
        <taxon>Betulaceae</taxon>
        <taxon>Carpinus</taxon>
    </lineage>
</organism>
<keyword evidence="3" id="KW-1185">Reference proteome</keyword>
<dbReference type="Proteomes" id="UP000327013">
    <property type="component" value="Chromosome 7"/>
</dbReference>
<protein>
    <submittedName>
        <fullName evidence="2">Uncharacterized protein</fullName>
    </submittedName>
</protein>
<reference evidence="2 3" key="1">
    <citation type="submission" date="2019-06" db="EMBL/GenBank/DDBJ databases">
        <title>A chromosomal-level reference genome of Carpinus fangiana (Coryloideae, Betulaceae).</title>
        <authorList>
            <person name="Yang X."/>
            <person name="Wang Z."/>
            <person name="Zhang L."/>
            <person name="Hao G."/>
            <person name="Liu J."/>
            <person name="Yang Y."/>
        </authorList>
    </citation>
    <scope>NUCLEOTIDE SEQUENCE [LARGE SCALE GENOMIC DNA]</scope>
    <source>
        <strain evidence="2">Cfa_2016G</strain>
        <tissue evidence="2">Leaf</tissue>
    </source>
</reference>
<evidence type="ECO:0000313" key="2">
    <source>
        <dbReference type="EMBL" id="KAE8098828.1"/>
    </source>
</evidence>
<evidence type="ECO:0000256" key="1">
    <source>
        <dbReference type="SAM" id="MobiDB-lite"/>
    </source>
</evidence>
<gene>
    <name evidence="2" type="ORF">FH972_016863</name>
</gene>
<feature type="region of interest" description="Disordered" evidence="1">
    <location>
        <begin position="1"/>
        <end position="56"/>
    </location>
</feature>